<proteinExistence type="predicted"/>
<dbReference type="AlphaFoldDB" id="A0A7H0FT05"/>
<name>A0A7H0FT05_ENTFL</name>
<evidence type="ECO:0000313" key="2">
    <source>
        <dbReference type="Proteomes" id="UP000516122"/>
    </source>
</evidence>
<protein>
    <submittedName>
        <fullName evidence="1">Uncharacterized protein</fullName>
    </submittedName>
</protein>
<reference evidence="1 2" key="1">
    <citation type="submission" date="2020-08" db="EMBL/GenBank/DDBJ databases">
        <title>Enterococcus faecalis SF28073 genome assembly.</title>
        <authorList>
            <person name="Duerkop B.A."/>
            <person name="Johnson C.N."/>
        </authorList>
    </citation>
    <scope>NUCLEOTIDE SEQUENCE [LARGE SCALE GENOMIC DNA]</scope>
    <source>
        <strain evidence="1 2">SF28073</strain>
    </source>
</reference>
<sequence>MNELKKQRVVQTEVYQATMREISYPFIFEKNIIEWYATNEQLINQFVVKQFAIFDREKADILEIGLDPLLKGSQFISAKSFIPDSYMYYNNLNKLLDHEVQIVIVQTSSLPAEYIIEVLSDIAATATKLRIIIFVTINTEPKILPILSFTQVKTQAILDVIGYRKNEQKNTILIEQVYDRLLFSLMI</sequence>
<dbReference type="RefSeq" id="WP_002382807.1">
    <property type="nucleotide sequence ID" value="NZ_CABGHQ010000009.1"/>
</dbReference>
<organism evidence="1 2">
    <name type="scientific">Enterococcus faecalis</name>
    <name type="common">Streptococcus faecalis</name>
    <dbReference type="NCBI Taxonomy" id="1351"/>
    <lineage>
        <taxon>Bacteria</taxon>
        <taxon>Bacillati</taxon>
        <taxon>Bacillota</taxon>
        <taxon>Bacilli</taxon>
        <taxon>Lactobacillales</taxon>
        <taxon>Enterococcaceae</taxon>
        <taxon>Enterococcus</taxon>
    </lineage>
</organism>
<evidence type="ECO:0000313" key="1">
    <source>
        <dbReference type="EMBL" id="QNP39171.1"/>
    </source>
</evidence>
<dbReference type="EMBL" id="CP060804">
    <property type="protein sequence ID" value="QNP39171.1"/>
    <property type="molecule type" value="Genomic_DNA"/>
</dbReference>
<accession>A0A7H0FT05</accession>
<dbReference type="Proteomes" id="UP000516122">
    <property type="component" value="Chromosome"/>
</dbReference>
<gene>
    <name evidence="1" type="ORF">H9Q64_07865</name>
</gene>